<comment type="caution">
    <text evidence="1">The sequence shown here is derived from an EMBL/GenBank/DDBJ whole genome shotgun (WGS) entry which is preliminary data.</text>
</comment>
<evidence type="ECO:0000313" key="1">
    <source>
        <dbReference type="EMBL" id="GJF00525.1"/>
    </source>
</evidence>
<protein>
    <submittedName>
        <fullName evidence="1">Uncharacterized protein</fullName>
    </submittedName>
</protein>
<gene>
    <name evidence="1" type="ORF">PsYK624_168170</name>
</gene>
<organism evidence="1 2">
    <name type="scientific">Phanerochaete sordida</name>
    <dbReference type="NCBI Taxonomy" id="48140"/>
    <lineage>
        <taxon>Eukaryota</taxon>
        <taxon>Fungi</taxon>
        <taxon>Dikarya</taxon>
        <taxon>Basidiomycota</taxon>
        <taxon>Agaricomycotina</taxon>
        <taxon>Agaricomycetes</taxon>
        <taxon>Polyporales</taxon>
        <taxon>Phanerochaetaceae</taxon>
        <taxon>Phanerochaete</taxon>
    </lineage>
</organism>
<reference evidence="1 2" key="1">
    <citation type="submission" date="2021-08" db="EMBL/GenBank/DDBJ databases">
        <title>Draft Genome Sequence of Phanerochaete sordida strain YK-624.</title>
        <authorList>
            <person name="Mori T."/>
            <person name="Dohra H."/>
            <person name="Suzuki T."/>
            <person name="Kawagishi H."/>
            <person name="Hirai H."/>
        </authorList>
    </citation>
    <scope>NUCLEOTIDE SEQUENCE [LARGE SCALE GENOMIC DNA]</scope>
    <source>
        <strain evidence="1 2">YK-624</strain>
    </source>
</reference>
<proteinExistence type="predicted"/>
<keyword evidence="2" id="KW-1185">Reference proteome</keyword>
<sequence length="116" mass="12822">MGFYPSHLNYLLEMANATHWRGFQPVINVLDLSSVSPSTSLSPQPAPGQSGDVVLFGDASDATERAELKGKYVSCCKASRPLSALISEQEHRYPEFRGSPWVRAFAPYTCLYQNIP</sequence>
<evidence type="ECO:0000313" key="2">
    <source>
        <dbReference type="Proteomes" id="UP000703269"/>
    </source>
</evidence>
<dbReference type="Proteomes" id="UP000703269">
    <property type="component" value="Unassembled WGS sequence"/>
</dbReference>
<name>A0A9P3LNL0_9APHY</name>
<accession>A0A9P3LNL0</accession>
<dbReference type="EMBL" id="BPQB01000161">
    <property type="protein sequence ID" value="GJF00525.1"/>
    <property type="molecule type" value="Genomic_DNA"/>
</dbReference>
<dbReference type="AlphaFoldDB" id="A0A9P3LNL0"/>